<evidence type="ECO:0000313" key="1">
    <source>
        <dbReference type="EMBL" id="CAG9169951.1"/>
    </source>
</evidence>
<name>A0ABM8WR77_9BURK</name>
<dbReference type="Proteomes" id="UP000701702">
    <property type="component" value="Unassembled WGS sequence"/>
</dbReference>
<organism evidence="1 2">
    <name type="scientific">Cupriavidus pinatubonensis</name>
    <dbReference type="NCBI Taxonomy" id="248026"/>
    <lineage>
        <taxon>Bacteria</taxon>
        <taxon>Pseudomonadati</taxon>
        <taxon>Pseudomonadota</taxon>
        <taxon>Betaproteobacteria</taxon>
        <taxon>Burkholderiales</taxon>
        <taxon>Burkholderiaceae</taxon>
        <taxon>Cupriavidus</taxon>
    </lineage>
</organism>
<gene>
    <name evidence="1" type="ORF">LMG23994_01745</name>
</gene>
<dbReference type="RefSeq" id="WP_224001369.1">
    <property type="nucleotide sequence ID" value="NZ_CAJZAF010000007.1"/>
</dbReference>
<dbReference type="EMBL" id="CAJZAF010000007">
    <property type="protein sequence ID" value="CAG9169951.1"/>
    <property type="molecule type" value="Genomic_DNA"/>
</dbReference>
<sequence>MELAKIPKQVLDAVRQREKFTDAEIGIMTPRELFEEYCNWHGIINWGDTLWETMQQLQQGMPRAFSPMQNSDSSQHQISGKTAEELWLETGRLRAELADLKAKPKVAVWLEDGVVQGAIADKPVDVVVIECDDLADREERILVPKADGSEGEAVASAWDADVDPQRAAEVFEAVGERRPPAGMKP</sequence>
<keyword evidence="2" id="KW-1185">Reference proteome</keyword>
<proteinExistence type="predicted"/>
<protein>
    <submittedName>
        <fullName evidence="1">Uncharacterized protein</fullName>
    </submittedName>
</protein>
<evidence type="ECO:0000313" key="2">
    <source>
        <dbReference type="Proteomes" id="UP000701702"/>
    </source>
</evidence>
<reference evidence="1 2" key="1">
    <citation type="submission" date="2021-08" db="EMBL/GenBank/DDBJ databases">
        <authorList>
            <person name="Peeters C."/>
        </authorList>
    </citation>
    <scope>NUCLEOTIDE SEQUENCE [LARGE SCALE GENOMIC DNA]</scope>
    <source>
        <strain evidence="1 2">LMG 23994</strain>
    </source>
</reference>
<accession>A0ABM8WR77</accession>
<comment type="caution">
    <text evidence="1">The sequence shown here is derived from an EMBL/GenBank/DDBJ whole genome shotgun (WGS) entry which is preliminary data.</text>
</comment>